<dbReference type="InterPro" id="IPR052562">
    <property type="entry name" value="Ketohexokinase-related"/>
</dbReference>
<proteinExistence type="predicted"/>
<accession>A0A848KCL4</accession>
<reference evidence="2 3" key="2">
    <citation type="submission" date="2020-06" db="EMBL/GenBank/DDBJ databases">
        <title>Antribacter stalactiti gen. nov., sp. nov., a new member of the family Nacardiaceae isolated from a cave.</title>
        <authorList>
            <person name="Kim I.S."/>
        </authorList>
    </citation>
    <scope>NUCLEOTIDE SEQUENCE [LARGE SCALE GENOMIC DNA]</scope>
    <source>
        <strain evidence="2 3">YC2-7</strain>
    </source>
</reference>
<evidence type="ECO:0000313" key="2">
    <source>
        <dbReference type="EMBL" id="NMN94914.1"/>
    </source>
</evidence>
<dbReference type="EMBL" id="VCQU01000002">
    <property type="protein sequence ID" value="NMN94914.1"/>
    <property type="molecule type" value="Genomic_DNA"/>
</dbReference>
<keyword evidence="2" id="KW-0418">Kinase</keyword>
<dbReference type="Pfam" id="PF00294">
    <property type="entry name" value="PfkB"/>
    <property type="match status" value="1"/>
</dbReference>
<keyword evidence="3" id="KW-1185">Reference proteome</keyword>
<reference evidence="2 3" key="1">
    <citation type="submission" date="2019-05" db="EMBL/GenBank/DDBJ databases">
        <authorList>
            <person name="Lee S.D."/>
        </authorList>
    </citation>
    <scope>NUCLEOTIDE SEQUENCE [LARGE SCALE GENOMIC DNA]</scope>
    <source>
        <strain evidence="2 3">YC2-7</strain>
    </source>
</reference>
<dbReference type="RefSeq" id="WP_169585627.1">
    <property type="nucleotide sequence ID" value="NZ_VCQU01000002.1"/>
</dbReference>
<dbReference type="AlphaFoldDB" id="A0A848KCL4"/>
<dbReference type="SUPFAM" id="SSF53613">
    <property type="entry name" value="Ribokinase-like"/>
    <property type="match status" value="1"/>
</dbReference>
<comment type="caution">
    <text evidence="2">The sequence shown here is derived from an EMBL/GenBank/DDBJ whole genome shotgun (WGS) entry which is preliminary data.</text>
</comment>
<dbReference type="InterPro" id="IPR011611">
    <property type="entry name" value="PfkB_dom"/>
</dbReference>
<organism evidence="2 3">
    <name type="scientific">Antrihabitans stalactiti</name>
    <dbReference type="NCBI Taxonomy" id="2584121"/>
    <lineage>
        <taxon>Bacteria</taxon>
        <taxon>Bacillati</taxon>
        <taxon>Actinomycetota</taxon>
        <taxon>Actinomycetes</taxon>
        <taxon>Mycobacteriales</taxon>
        <taxon>Nocardiaceae</taxon>
        <taxon>Antrihabitans</taxon>
    </lineage>
</organism>
<dbReference type="PANTHER" id="PTHR42774:SF3">
    <property type="entry name" value="KETOHEXOKINASE"/>
    <property type="match status" value="1"/>
</dbReference>
<name>A0A848KCL4_9NOCA</name>
<feature type="domain" description="Carbohydrate kinase PfkB" evidence="1">
    <location>
        <begin position="4"/>
        <end position="278"/>
    </location>
</feature>
<dbReference type="Gene3D" id="3.40.1190.20">
    <property type="match status" value="1"/>
</dbReference>
<evidence type="ECO:0000259" key="1">
    <source>
        <dbReference type="Pfam" id="PF00294"/>
    </source>
</evidence>
<evidence type="ECO:0000313" key="3">
    <source>
        <dbReference type="Proteomes" id="UP000535543"/>
    </source>
</evidence>
<keyword evidence="2" id="KW-0808">Transferase</keyword>
<gene>
    <name evidence="2" type="ORF">FGL95_07685</name>
</gene>
<sequence length="288" mass="29960">MSAAVFVGLTTLDIAYLVDNYPAEDAKTKAVDQYLGAGGPAANAAVAYAHLSAVGPTLVTALGAHQLTELVRSELVACNVAVVDANPASAQQLPISSIVVARLASTRTIISLDASRMSAPFDDTFVDVLDDAHVVLVDAHYPDLALGMAGEAQRRGIPVVLDAGRWMAAHDAILPLVDVAICSSAFAPPGVDDVVGYLRDRGPAKVAITDGANAIRYSTPEGVGVLDVDAVEAVDTLGAGDVLHGAFCHFTAAGHEFVDALDRAAQVASLSCRYFGSRRWMTHHSVES</sequence>
<dbReference type="InterPro" id="IPR029056">
    <property type="entry name" value="Ribokinase-like"/>
</dbReference>
<dbReference type="Proteomes" id="UP000535543">
    <property type="component" value="Unassembled WGS sequence"/>
</dbReference>
<dbReference type="PANTHER" id="PTHR42774">
    <property type="entry name" value="PHOSPHOTRANSFERASE SYSTEM TRANSPORT PROTEIN"/>
    <property type="match status" value="1"/>
</dbReference>
<dbReference type="GO" id="GO:0016301">
    <property type="term" value="F:kinase activity"/>
    <property type="evidence" value="ECO:0007669"/>
    <property type="project" value="UniProtKB-KW"/>
</dbReference>
<protein>
    <submittedName>
        <fullName evidence="2">Sugar kinase</fullName>
    </submittedName>
</protein>